<feature type="domain" description="Sodium/calcium exchanger membrane region" evidence="7">
    <location>
        <begin position="8"/>
        <end position="157"/>
    </location>
</feature>
<feature type="transmembrane region" description="Helical" evidence="6">
    <location>
        <begin position="243"/>
        <end position="262"/>
    </location>
</feature>
<sequence length="353" mass="36365">MGGDLTVAIVVFLASAGVVMFCGAKLAVYGDALATLTGWGRLFVGSLLVALATSLPELSTNISAVQLDPPNPELAVGNVFGANMLNMFTLSAVALAFGGKRFLVQVAPEQGYLIVVAVVMTGAAILFGAVQWGANVGEVGVVSVILIVLFVAGMWWVYKNRPAADDEEEEDAGMTLQKAWLFFGLVSAGVVVSGFFLAWSTDEIADITGIASSTLGILLVSLVTTMPEASSTIAAAKMGAMDLGVAGLYGSCAFNVTILFYADPFFRNGVLNTQTESAHFVAGGVALGLMVAGLVLVLARNRIKSSIAAVALALMATAYLMGAVIVATVGGTEDEDGSSRSSPPVTTARTFDQ</sequence>
<feature type="region of interest" description="Disordered" evidence="5">
    <location>
        <begin position="331"/>
        <end position="353"/>
    </location>
</feature>
<feature type="transmembrane region" description="Helical" evidence="6">
    <location>
        <begin position="6"/>
        <end position="24"/>
    </location>
</feature>
<feature type="transmembrane region" description="Helical" evidence="6">
    <location>
        <begin position="306"/>
        <end position="329"/>
    </location>
</feature>
<reference evidence="8" key="1">
    <citation type="submission" date="2018-05" db="EMBL/GenBank/DDBJ databases">
        <authorList>
            <person name="Lanie J.A."/>
            <person name="Ng W.-L."/>
            <person name="Kazmierczak K.M."/>
            <person name="Andrzejewski T.M."/>
            <person name="Davidsen T.M."/>
            <person name="Wayne K.J."/>
            <person name="Tettelin H."/>
            <person name="Glass J.I."/>
            <person name="Rusch D."/>
            <person name="Podicherti R."/>
            <person name="Tsui H.-C.T."/>
            <person name="Winkler M.E."/>
        </authorList>
    </citation>
    <scope>NUCLEOTIDE SEQUENCE</scope>
</reference>
<evidence type="ECO:0000256" key="2">
    <source>
        <dbReference type="ARBA" id="ARBA00022692"/>
    </source>
</evidence>
<keyword evidence="4 6" id="KW-0472">Membrane</keyword>
<keyword evidence="2 6" id="KW-0812">Transmembrane</keyword>
<feature type="transmembrane region" description="Helical" evidence="6">
    <location>
        <begin position="139"/>
        <end position="158"/>
    </location>
</feature>
<gene>
    <name evidence="8" type="ORF">METZ01_LOCUS65678</name>
</gene>
<dbReference type="GO" id="GO:0016020">
    <property type="term" value="C:membrane"/>
    <property type="evidence" value="ECO:0007669"/>
    <property type="project" value="UniProtKB-SubCell"/>
</dbReference>
<organism evidence="8">
    <name type="scientific">marine metagenome</name>
    <dbReference type="NCBI Taxonomy" id="408172"/>
    <lineage>
        <taxon>unclassified sequences</taxon>
        <taxon>metagenomes</taxon>
        <taxon>ecological metagenomes</taxon>
    </lineage>
</organism>
<feature type="transmembrane region" description="Helical" evidence="6">
    <location>
        <begin position="277"/>
        <end position="299"/>
    </location>
</feature>
<feature type="transmembrane region" description="Helical" evidence="6">
    <location>
        <begin position="75"/>
        <end position="99"/>
    </location>
</feature>
<feature type="transmembrane region" description="Helical" evidence="6">
    <location>
        <begin position="111"/>
        <end position="133"/>
    </location>
</feature>
<keyword evidence="3 6" id="KW-1133">Transmembrane helix</keyword>
<dbReference type="AlphaFoldDB" id="A0A381TAU0"/>
<dbReference type="EMBL" id="UINC01004234">
    <property type="protein sequence ID" value="SVA12824.1"/>
    <property type="molecule type" value="Genomic_DNA"/>
</dbReference>
<protein>
    <recommendedName>
        <fullName evidence="7">Sodium/calcium exchanger membrane region domain-containing protein</fullName>
    </recommendedName>
</protein>
<evidence type="ECO:0000256" key="5">
    <source>
        <dbReference type="SAM" id="MobiDB-lite"/>
    </source>
</evidence>
<name>A0A381TAU0_9ZZZZ</name>
<feature type="transmembrane region" description="Helical" evidence="6">
    <location>
        <begin position="179"/>
        <end position="198"/>
    </location>
</feature>
<evidence type="ECO:0000256" key="4">
    <source>
        <dbReference type="ARBA" id="ARBA00023136"/>
    </source>
</evidence>
<dbReference type="Gene3D" id="1.20.1420.30">
    <property type="entry name" value="NCX, central ion-binding region"/>
    <property type="match status" value="1"/>
</dbReference>
<evidence type="ECO:0000313" key="8">
    <source>
        <dbReference type="EMBL" id="SVA12824.1"/>
    </source>
</evidence>
<comment type="subcellular location">
    <subcellularLocation>
        <location evidence="1">Membrane</location>
        <topology evidence="1">Multi-pass membrane protein</topology>
    </subcellularLocation>
</comment>
<evidence type="ECO:0000256" key="6">
    <source>
        <dbReference type="SAM" id="Phobius"/>
    </source>
</evidence>
<feature type="domain" description="Sodium/calcium exchanger membrane region" evidence="7">
    <location>
        <begin position="179"/>
        <end position="316"/>
    </location>
</feature>
<dbReference type="InterPro" id="IPR044880">
    <property type="entry name" value="NCX_ion-bd_dom_sf"/>
</dbReference>
<evidence type="ECO:0000259" key="7">
    <source>
        <dbReference type="Pfam" id="PF01699"/>
    </source>
</evidence>
<evidence type="ECO:0000256" key="3">
    <source>
        <dbReference type="ARBA" id="ARBA00022989"/>
    </source>
</evidence>
<dbReference type="Pfam" id="PF01699">
    <property type="entry name" value="Na_Ca_ex"/>
    <property type="match status" value="2"/>
</dbReference>
<dbReference type="InterPro" id="IPR004837">
    <property type="entry name" value="NaCa_Exmemb"/>
</dbReference>
<feature type="compositionally biased region" description="Polar residues" evidence="5">
    <location>
        <begin position="339"/>
        <end position="353"/>
    </location>
</feature>
<feature type="transmembrane region" description="Helical" evidence="6">
    <location>
        <begin position="204"/>
        <end position="223"/>
    </location>
</feature>
<evidence type="ECO:0000256" key="1">
    <source>
        <dbReference type="ARBA" id="ARBA00004141"/>
    </source>
</evidence>
<dbReference type="GO" id="GO:0055085">
    <property type="term" value="P:transmembrane transport"/>
    <property type="evidence" value="ECO:0007669"/>
    <property type="project" value="InterPro"/>
</dbReference>
<proteinExistence type="predicted"/>
<accession>A0A381TAU0</accession>